<feature type="region of interest" description="Disordered" evidence="1">
    <location>
        <begin position="80"/>
        <end position="99"/>
    </location>
</feature>
<evidence type="ECO:0000313" key="2">
    <source>
        <dbReference type="EMBL" id="KAK7918738.1"/>
    </source>
</evidence>
<comment type="caution">
    <text evidence="2">The sequence shown here is derived from an EMBL/GenBank/DDBJ whole genome shotgun (WGS) entry which is preliminary data.</text>
</comment>
<dbReference type="EMBL" id="JBBPFD010000007">
    <property type="protein sequence ID" value="KAK7918738.1"/>
    <property type="molecule type" value="Genomic_DNA"/>
</dbReference>
<gene>
    <name evidence="2" type="ORF">WMY93_010022</name>
</gene>
<evidence type="ECO:0000313" key="3">
    <source>
        <dbReference type="Proteomes" id="UP001460270"/>
    </source>
</evidence>
<dbReference type="Proteomes" id="UP001460270">
    <property type="component" value="Unassembled WGS sequence"/>
</dbReference>
<proteinExistence type="predicted"/>
<accession>A0AAW0PIJ1</accession>
<dbReference type="AlphaFoldDB" id="A0AAW0PIJ1"/>
<keyword evidence="3" id="KW-1185">Reference proteome</keyword>
<sequence length="99" mass="11857">MGKKFATAYANIYMACWEETGFPKSQRKPAVFYRYLDDIFGVWTYSREYFEDWEVRVLFLVFYLFSSLIHYVEWREAKEVGRKPDPSRGMCDSDPGRLP</sequence>
<reference evidence="3" key="1">
    <citation type="submission" date="2024-04" db="EMBL/GenBank/DDBJ databases">
        <title>Salinicola lusitanus LLJ914,a marine bacterium isolated from the Okinawa Trough.</title>
        <authorList>
            <person name="Li J."/>
        </authorList>
    </citation>
    <scope>NUCLEOTIDE SEQUENCE [LARGE SCALE GENOMIC DNA]</scope>
</reference>
<name>A0AAW0PIJ1_9GOBI</name>
<organism evidence="2 3">
    <name type="scientific">Mugilogobius chulae</name>
    <name type="common">yellowstripe goby</name>
    <dbReference type="NCBI Taxonomy" id="88201"/>
    <lineage>
        <taxon>Eukaryota</taxon>
        <taxon>Metazoa</taxon>
        <taxon>Chordata</taxon>
        <taxon>Craniata</taxon>
        <taxon>Vertebrata</taxon>
        <taxon>Euteleostomi</taxon>
        <taxon>Actinopterygii</taxon>
        <taxon>Neopterygii</taxon>
        <taxon>Teleostei</taxon>
        <taxon>Neoteleostei</taxon>
        <taxon>Acanthomorphata</taxon>
        <taxon>Gobiaria</taxon>
        <taxon>Gobiiformes</taxon>
        <taxon>Gobioidei</taxon>
        <taxon>Gobiidae</taxon>
        <taxon>Gobionellinae</taxon>
        <taxon>Mugilogobius</taxon>
    </lineage>
</organism>
<protein>
    <submittedName>
        <fullName evidence="2">Uncharacterized protein</fullName>
    </submittedName>
</protein>
<evidence type="ECO:0000256" key="1">
    <source>
        <dbReference type="SAM" id="MobiDB-lite"/>
    </source>
</evidence>